<gene>
    <name evidence="10" type="ORF">BW247_11185</name>
</gene>
<dbReference type="GO" id="GO:0030170">
    <property type="term" value="F:pyridoxal phosphate binding"/>
    <property type="evidence" value="ECO:0007669"/>
    <property type="project" value="InterPro"/>
</dbReference>
<evidence type="ECO:0000256" key="5">
    <source>
        <dbReference type="ARBA" id="ARBA00023239"/>
    </source>
</evidence>
<reference evidence="10 11" key="1">
    <citation type="submission" date="2017-01" db="EMBL/GenBank/DDBJ databases">
        <title>Draft sequence of Acidihalobacter ferrooxidans strain DSM 14175 (strain V8).</title>
        <authorList>
            <person name="Khaleque H.N."/>
            <person name="Ramsay J.P."/>
            <person name="Murphy R.J.T."/>
            <person name="Kaksonen A.H."/>
            <person name="Boxall N.J."/>
            <person name="Watkin E.L.J."/>
        </authorList>
    </citation>
    <scope>NUCLEOTIDE SEQUENCE [LARGE SCALE GENOMIC DNA]</scope>
    <source>
        <strain evidence="10 11">V8</strain>
    </source>
</reference>
<dbReference type="Pfam" id="PF00282">
    <property type="entry name" value="Pyridoxal_deC"/>
    <property type="match status" value="1"/>
</dbReference>
<proteinExistence type="inferred from homology"/>
<dbReference type="SUPFAM" id="SSF53383">
    <property type="entry name" value="PLP-dependent transferases"/>
    <property type="match status" value="1"/>
</dbReference>
<protein>
    <recommendedName>
        <fullName evidence="3 9">Glutamate decarboxylase</fullName>
        <ecNumber evidence="3 9">4.1.1.15</ecNumber>
    </recommendedName>
</protein>
<dbReference type="FunFam" id="3.40.640.10:FF:000017">
    <property type="entry name" value="Glutamate decarboxylase"/>
    <property type="match status" value="1"/>
</dbReference>
<dbReference type="EC" id="4.1.1.15" evidence="3 9"/>
<evidence type="ECO:0000256" key="8">
    <source>
        <dbReference type="RuleBase" id="RU000382"/>
    </source>
</evidence>
<dbReference type="PANTHER" id="PTHR43321:SF3">
    <property type="entry name" value="GLUTAMATE DECARBOXYLASE"/>
    <property type="match status" value="1"/>
</dbReference>
<dbReference type="PANTHER" id="PTHR43321">
    <property type="entry name" value="GLUTAMATE DECARBOXYLASE"/>
    <property type="match status" value="1"/>
</dbReference>
<name>A0A1P8UIB9_9GAMM</name>
<dbReference type="KEGG" id="afy:BW247_11185"/>
<dbReference type="STRING" id="1765967.BW247_11185"/>
<keyword evidence="4 7" id="KW-0663">Pyridoxal phosphate</keyword>
<evidence type="ECO:0000256" key="9">
    <source>
        <dbReference type="RuleBase" id="RU361171"/>
    </source>
</evidence>
<keyword evidence="9" id="KW-0210">Decarboxylase</keyword>
<dbReference type="Gene3D" id="4.10.280.50">
    <property type="match status" value="1"/>
</dbReference>
<evidence type="ECO:0000313" key="10">
    <source>
        <dbReference type="EMBL" id="APZ43583.1"/>
    </source>
</evidence>
<evidence type="ECO:0000256" key="3">
    <source>
        <dbReference type="ARBA" id="ARBA00012421"/>
    </source>
</evidence>
<dbReference type="CDD" id="cd06450">
    <property type="entry name" value="DOPA_deC_like"/>
    <property type="match status" value="1"/>
</dbReference>
<dbReference type="OrthoDB" id="9803665at2"/>
<dbReference type="InterPro" id="IPR002129">
    <property type="entry name" value="PyrdxlP-dep_de-COase"/>
</dbReference>
<evidence type="ECO:0000256" key="4">
    <source>
        <dbReference type="ARBA" id="ARBA00022898"/>
    </source>
</evidence>
<dbReference type="NCBIfam" id="TIGR01788">
    <property type="entry name" value="Glu-decarb-GAD"/>
    <property type="match status" value="1"/>
</dbReference>
<dbReference type="Gene3D" id="3.90.1150.160">
    <property type="match status" value="1"/>
</dbReference>
<organism evidence="10 11">
    <name type="scientific">Acidihalobacter ferrooxydans</name>
    <dbReference type="NCBI Taxonomy" id="1765967"/>
    <lineage>
        <taxon>Bacteria</taxon>
        <taxon>Pseudomonadati</taxon>
        <taxon>Pseudomonadota</taxon>
        <taxon>Gammaproteobacteria</taxon>
        <taxon>Chromatiales</taxon>
        <taxon>Ectothiorhodospiraceae</taxon>
        <taxon>Acidihalobacter</taxon>
    </lineage>
</organism>
<accession>A0A1P8UIB9</accession>
<dbReference type="GO" id="GO:0004351">
    <property type="term" value="F:glutamate decarboxylase activity"/>
    <property type="evidence" value="ECO:0007669"/>
    <property type="project" value="UniProtKB-EC"/>
</dbReference>
<dbReference type="InterPro" id="IPR015424">
    <property type="entry name" value="PyrdxlP-dep_Trfase"/>
</dbReference>
<dbReference type="GO" id="GO:0006538">
    <property type="term" value="P:L-glutamate catabolic process"/>
    <property type="evidence" value="ECO:0007669"/>
    <property type="project" value="TreeGrafter"/>
</dbReference>
<evidence type="ECO:0000256" key="2">
    <source>
        <dbReference type="ARBA" id="ARBA00009533"/>
    </source>
</evidence>
<dbReference type="InterPro" id="IPR010107">
    <property type="entry name" value="Glutamate_decarboxylase"/>
</dbReference>
<evidence type="ECO:0000313" key="11">
    <source>
        <dbReference type="Proteomes" id="UP000243807"/>
    </source>
</evidence>
<sequence length="457" mass="51013">MVKKLVPDTDIAPTYGSRAMTDPVPKYTLPNGEMAPQTAYQLIHDELMLDGNARLNLATFVTTWMEPEAERLMAETFDKNMIDKDEYPQTAEIEKRCVNMIARLFNARESEDPVGVSAIGSSEAVMLAGMALKWRWRARCAAAGKPAAKPNLILGANVQVVWEKFCRYWEVEPRYIPMQEGRYVITPEEVVKRIDENTIGVVAILGTTFTGEFEPIEAIHDAVVAHNAAHDLAVPLHIDAASGGFVAPFIHPDLRWDFRLPNVVSINASGHKYGLVYPGVGWAVWRGKEHLPDDLVFHVNYLGGDMPTFTLNFSRPGNQIVGQYYNFLRLGREGYTRIMASLRDTATELSAKIAGLGPFELLSDGSTIPVFAFQLKDASRYSVYDVSERLRVRGWQVPAYTMPEHAEKIAVLRVVVREGFSRDMAEMLLGDLCKVIEELDANPPAAPKQLDGHFHHG</sequence>
<comment type="catalytic activity">
    <reaction evidence="6 9">
        <text>L-glutamate + H(+) = 4-aminobutanoate + CO2</text>
        <dbReference type="Rhea" id="RHEA:17785"/>
        <dbReference type="ChEBI" id="CHEBI:15378"/>
        <dbReference type="ChEBI" id="CHEBI:16526"/>
        <dbReference type="ChEBI" id="CHEBI:29985"/>
        <dbReference type="ChEBI" id="CHEBI:59888"/>
        <dbReference type="EC" id="4.1.1.15"/>
    </reaction>
</comment>
<keyword evidence="5 8" id="KW-0456">Lyase</keyword>
<evidence type="ECO:0000256" key="6">
    <source>
        <dbReference type="ARBA" id="ARBA00048868"/>
    </source>
</evidence>
<comment type="similarity">
    <text evidence="2 8">Belongs to the group II decarboxylase family.</text>
</comment>
<feature type="modified residue" description="N6-(pyridoxal phosphate)lysine" evidence="7">
    <location>
        <position position="272"/>
    </location>
</feature>
<dbReference type="InterPro" id="IPR015421">
    <property type="entry name" value="PyrdxlP-dep_Trfase_major"/>
</dbReference>
<dbReference type="RefSeq" id="WP_076837223.1">
    <property type="nucleotide sequence ID" value="NZ_CP019434.1"/>
</dbReference>
<dbReference type="FunFam" id="4.10.280.50:FF:000001">
    <property type="entry name" value="Glutamate decarboxylase"/>
    <property type="match status" value="1"/>
</dbReference>
<keyword evidence="11" id="KW-1185">Reference proteome</keyword>
<dbReference type="Proteomes" id="UP000243807">
    <property type="component" value="Chromosome"/>
</dbReference>
<dbReference type="GO" id="GO:0005829">
    <property type="term" value="C:cytosol"/>
    <property type="evidence" value="ECO:0007669"/>
    <property type="project" value="TreeGrafter"/>
</dbReference>
<evidence type="ECO:0000256" key="7">
    <source>
        <dbReference type="PIRSR" id="PIRSR602129-50"/>
    </source>
</evidence>
<comment type="cofactor">
    <cofactor evidence="1 7 8">
        <name>pyridoxal 5'-phosphate</name>
        <dbReference type="ChEBI" id="CHEBI:597326"/>
    </cofactor>
</comment>
<evidence type="ECO:0000256" key="1">
    <source>
        <dbReference type="ARBA" id="ARBA00001933"/>
    </source>
</evidence>
<dbReference type="EMBL" id="CP019434">
    <property type="protein sequence ID" value="APZ43583.1"/>
    <property type="molecule type" value="Genomic_DNA"/>
</dbReference>
<dbReference type="Gene3D" id="3.40.640.10">
    <property type="entry name" value="Type I PLP-dependent aspartate aminotransferase-like (Major domain)"/>
    <property type="match status" value="1"/>
</dbReference>
<dbReference type="AlphaFoldDB" id="A0A1P8UIB9"/>